<proteinExistence type="predicted"/>
<dbReference type="SUPFAM" id="SSF55961">
    <property type="entry name" value="Bet v1-like"/>
    <property type="match status" value="1"/>
</dbReference>
<dbReference type="RefSeq" id="WP_003861472.1">
    <property type="nucleotide sequence ID" value="NZ_CP011309.1"/>
</dbReference>
<dbReference type="Pfam" id="PF10604">
    <property type="entry name" value="Polyketide_cyc2"/>
    <property type="match status" value="1"/>
</dbReference>
<evidence type="ECO:0000313" key="1">
    <source>
        <dbReference type="EMBL" id="AKF27304.1"/>
    </source>
</evidence>
<accession>A0A0F6SR42</accession>
<name>A0A0F6SR42_9CORY</name>
<organism evidence="1 2">
    <name type="scientific">[Brevibacterium] flavum</name>
    <dbReference type="NCBI Taxonomy" id="92706"/>
    <lineage>
        <taxon>Bacteria</taxon>
        <taxon>Bacillati</taxon>
        <taxon>Actinomycetota</taxon>
        <taxon>Actinomycetes</taxon>
        <taxon>Mycobacteriales</taxon>
        <taxon>Corynebacteriaceae</taxon>
        <taxon>Corynebacterium</taxon>
    </lineage>
</organism>
<reference evidence="1 2" key="1">
    <citation type="submission" date="2015-04" db="EMBL/GenBank/DDBJ databases">
        <title>Complete Genome Sequence of Brevibacterium flavum ATCC 15168.</title>
        <authorList>
            <person name="Ahn J."/>
            <person name="Park G."/>
            <person name="Jeon W."/>
            <person name="Jang Y."/>
            <person name="Jang M."/>
            <person name="Lee H."/>
            <person name="Lee H."/>
        </authorList>
    </citation>
    <scope>NUCLEOTIDE SEQUENCE [LARGE SCALE GENOMIC DNA]</scope>
    <source>
        <strain evidence="1 2">ATCC 15168</strain>
    </source>
</reference>
<gene>
    <name evidence="1" type="ORF">YH66_06915</name>
</gene>
<dbReference type="PANTHER" id="PTHR36166:SF1">
    <property type="entry name" value="SRPBCC DOMAIN-CONTAINING PROTEIN"/>
    <property type="match status" value="1"/>
</dbReference>
<keyword evidence="2" id="KW-1185">Reference proteome</keyword>
<dbReference type="InterPro" id="IPR023393">
    <property type="entry name" value="START-like_dom_sf"/>
</dbReference>
<sequence>MPFPALLLPLIFWTGIAALSSWAVSRALPLRADNSIEIDAPVEKVWDFIEETNRVPEWNEHILYVQAPGQIEQGMKLKMKTRHPETNRLTLKFRPTIDVLRPHRELTWSTKIVARWLLTVTDTIELKPLEDGRTEVDQSMSFSGVLSPGVPFLASISRIKENSNRQLKALIEAE</sequence>
<protein>
    <recommendedName>
        <fullName evidence="3">Polyketide cyclase</fullName>
    </recommendedName>
</protein>
<dbReference type="InterPro" id="IPR019587">
    <property type="entry name" value="Polyketide_cyclase/dehydratase"/>
</dbReference>
<dbReference type="Gene3D" id="3.30.530.20">
    <property type="match status" value="1"/>
</dbReference>
<evidence type="ECO:0000313" key="2">
    <source>
        <dbReference type="Proteomes" id="UP000034037"/>
    </source>
</evidence>
<dbReference type="EMBL" id="CP011309">
    <property type="protein sequence ID" value="AKF27304.1"/>
    <property type="molecule type" value="Genomic_DNA"/>
</dbReference>
<dbReference type="HOGENOM" id="CLU_1545022_0_0_11"/>
<dbReference type="Proteomes" id="UP000034037">
    <property type="component" value="Chromosome"/>
</dbReference>
<evidence type="ECO:0008006" key="3">
    <source>
        <dbReference type="Google" id="ProtNLM"/>
    </source>
</evidence>
<dbReference type="PANTHER" id="PTHR36166">
    <property type="entry name" value="CHROMOSOME 9, WHOLE GENOME SHOTGUN SEQUENCE"/>
    <property type="match status" value="1"/>
</dbReference>
<dbReference type="AlphaFoldDB" id="A0A0F6SR42"/>
<dbReference type="CDD" id="cd07822">
    <property type="entry name" value="SRPBCC_4"/>
    <property type="match status" value="1"/>
</dbReference>
<dbReference type="PATRIC" id="fig|92706.3.peg.1436"/>